<dbReference type="InterPro" id="IPR038404">
    <property type="entry name" value="TRAP_DctP_sf"/>
</dbReference>
<reference evidence="3 4" key="1">
    <citation type="submission" date="2016-10" db="EMBL/GenBank/DDBJ databases">
        <authorList>
            <person name="de Groot N.N."/>
        </authorList>
    </citation>
    <scope>NUCLEOTIDE SEQUENCE [LARGE SCALE GENOMIC DNA]</scope>
    <source>
        <strain evidence="3 4">DSM 12130</strain>
    </source>
</reference>
<organism evidence="3 4">
    <name type="scientific">Desulforhopalus singaporensis</name>
    <dbReference type="NCBI Taxonomy" id="91360"/>
    <lineage>
        <taxon>Bacteria</taxon>
        <taxon>Pseudomonadati</taxon>
        <taxon>Thermodesulfobacteriota</taxon>
        <taxon>Desulfobulbia</taxon>
        <taxon>Desulfobulbales</taxon>
        <taxon>Desulfocapsaceae</taxon>
        <taxon>Desulforhopalus</taxon>
    </lineage>
</organism>
<evidence type="ECO:0000256" key="1">
    <source>
        <dbReference type="ARBA" id="ARBA00022729"/>
    </source>
</evidence>
<dbReference type="SUPFAM" id="SSF53850">
    <property type="entry name" value="Periplasmic binding protein-like II"/>
    <property type="match status" value="1"/>
</dbReference>
<dbReference type="Gene3D" id="3.40.190.170">
    <property type="entry name" value="Bacterial extracellular solute-binding protein, family 7"/>
    <property type="match status" value="1"/>
</dbReference>
<dbReference type="PANTHER" id="PTHR33376">
    <property type="match status" value="1"/>
</dbReference>
<gene>
    <name evidence="3" type="ORF">SAMN05660330_01310</name>
</gene>
<evidence type="ECO:0000313" key="3">
    <source>
        <dbReference type="EMBL" id="SDO89401.1"/>
    </source>
</evidence>
<dbReference type="InterPro" id="IPR018389">
    <property type="entry name" value="DctP_fam"/>
</dbReference>
<name>A0A1H0N9Q8_9BACT</name>
<dbReference type="GO" id="GO:0055085">
    <property type="term" value="P:transmembrane transport"/>
    <property type="evidence" value="ECO:0007669"/>
    <property type="project" value="InterPro"/>
</dbReference>
<dbReference type="AlphaFoldDB" id="A0A1H0N9Q8"/>
<evidence type="ECO:0000256" key="2">
    <source>
        <dbReference type="SAM" id="SignalP"/>
    </source>
</evidence>
<dbReference type="PANTHER" id="PTHR33376:SF5">
    <property type="entry name" value="EXTRACYTOPLASMIC SOLUTE RECEPTOR PROTEIN"/>
    <property type="match status" value="1"/>
</dbReference>
<keyword evidence="1 2" id="KW-0732">Signal</keyword>
<dbReference type="RefSeq" id="WP_092220992.1">
    <property type="nucleotide sequence ID" value="NZ_FNJI01000007.1"/>
</dbReference>
<feature type="chain" id="PRO_5011598176" evidence="2">
    <location>
        <begin position="26"/>
        <end position="332"/>
    </location>
</feature>
<dbReference type="NCBIfam" id="NF037995">
    <property type="entry name" value="TRAP_S1"/>
    <property type="match status" value="1"/>
</dbReference>
<dbReference type="Pfam" id="PF03480">
    <property type="entry name" value="DctP"/>
    <property type="match status" value="1"/>
</dbReference>
<accession>A0A1H0N9Q8</accession>
<dbReference type="OrthoDB" id="9769667at2"/>
<proteinExistence type="predicted"/>
<dbReference type="STRING" id="91360.SAMN05660330_01310"/>
<feature type="signal peptide" evidence="2">
    <location>
        <begin position="1"/>
        <end position="25"/>
    </location>
</feature>
<protein>
    <submittedName>
        <fullName evidence="3">TRAP-type C4-dicarboxylate transport system, substrate-binding protein</fullName>
    </submittedName>
</protein>
<keyword evidence="4" id="KW-1185">Reference proteome</keyword>
<dbReference type="Proteomes" id="UP000199073">
    <property type="component" value="Unassembled WGS sequence"/>
</dbReference>
<dbReference type="EMBL" id="FNJI01000007">
    <property type="protein sequence ID" value="SDO89401.1"/>
    <property type="molecule type" value="Genomic_DNA"/>
</dbReference>
<sequence>MKKSNFLLSVLLVAAMALPSLSCGAEFTIKLQSYYPAGMMDAEKQFADTVAKESGGRIKIMPYSGGELVPSSQILSAVRTGTIGMGRGMGHHFTETPIGSIESGMPLAWTSPEEAQSIFFDYGLKNIIEQEYAQHGVKYLGPVWAAPYHFLSKRPIRSIEDMQKMKIRAVGASAKMLNKIGVKTVSMPPEDIYLALTTGQIDGVLYGSAFEYKTTKYYEGARFFNTSPVLDPIVDNLVINLDLWNSIPADLQQVLQQAADAFRAGYYNWITDKDQATINELFKNTNSSFSPEDMKKMTKAALSVWDEEGAKSEANKKAVELIKKAAKEAGRL</sequence>
<evidence type="ECO:0000313" key="4">
    <source>
        <dbReference type="Proteomes" id="UP000199073"/>
    </source>
</evidence>